<evidence type="ECO:0000256" key="1">
    <source>
        <dbReference type="SAM" id="SignalP"/>
    </source>
</evidence>
<feature type="chain" id="PRO_5025331613" evidence="1">
    <location>
        <begin position="16"/>
        <end position="117"/>
    </location>
</feature>
<organism evidence="2 3">
    <name type="scientific">Bimuria novae-zelandiae CBS 107.79</name>
    <dbReference type="NCBI Taxonomy" id="1447943"/>
    <lineage>
        <taxon>Eukaryota</taxon>
        <taxon>Fungi</taxon>
        <taxon>Dikarya</taxon>
        <taxon>Ascomycota</taxon>
        <taxon>Pezizomycotina</taxon>
        <taxon>Dothideomycetes</taxon>
        <taxon>Pleosporomycetidae</taxon>
        <taxon>Pleosporales</taxon>
        <taxon>Massarineae</taxon>
        <taxon>Didymosphaeriaceae</taxon>
        <taxon>Bimuria</taxon>
    </lineage>
</organism>
<evidence type="ECO:0000313" key="3">
    <source>
        <dbReference type="Proteomes" id="UP000800036"/>
    </source>
</evidence>
<reference evidence="2" key="1">
    <citation type="journal article" date="2020" name="Stud. Mycol.">
        <title>101 Dothideomycetes genomes: a test case for predicting lifestyles and emergence of pathogens.</title>
        <authorList>
            <person name="Haridas S."/>
            <person name="Albert R."/>
            <person name="Binder M."/>
            <person name="Bloem J."/>
            <person name="Labutti K."/>
            <person name="Salamov A."/>
            <person name="Andreopoulos B."/>
            <person name="Baker S."/>
            <person name="Barry K."/>
            <person name="Bills G."/>
            <person name="Bluhm B."/>
            <person name="Cannon C."/>
            <person name="Castanera R."/>
            <person name="Culley D."/>
            <person name="Daum C."/>
            <person name="Ezra D."/>
            <person name="Gonzalez J."/>
            <person name="Henrissat B."/>
            <person name="Kuo A."/>
            <person name="Liang C."/>
            <person name="Lipzen A."/>
            <person name="Lutzoni F."/>
            <person name="Magnuson J."/>
            <person name="Mondo S."/>
            <person name="Nolan M."/>
            <person name="Ohm R."/>
            <person name="Pangilinan J."/>
            <person name="Park H.-J."/>
            <person name="Ramirez L."/>
            <person name="Alfaro M."/>
            <person name="Sun H."/>
            <person name="Tritt A."/>
            <person name="Yoshinaga Y."/>
            <person name="Zwiers L.-H."/>
            <person name="Turgeon B."/>
            <person name="Goodwin S."/>
            <person name="Spatafora J."/>
            <person name="Crous P."/>
            <person name="Grigoriev I."/>
        </authorList>
    </citation>
    <scope>NUCLEOTIDE SEQUENCE</scope>
    <source>
        <strain evidence="2">CBS 107.79</strain>
    </source>
</reference>
<gene>
    <name evidence="2" type="ORF">BU23DRAFT_566381</name>
</gene>
<dbReference type="OrthoDB" id="5358886at2759"/>
<dbReference type="Proteomes" id="UP000800036">
    <property type="component" value="Unassembled WGS sequence"/>
</dbReference>
<name>A0A6A5VF57_9PLEO</name>
<accession>A0A6A5VF57</accession>
<dbReference type="AlphaFoldDB" id="A0A6A5VF57"/>
<keyword evidence="1" id="KW-0732">Signal</keyword>
<proteinExistence type="predicted"/>
<keyword evidence="3" id="KW-1185">Reference proteome</keyword>
<evidence type="ECO:0000313" key="2">
    <source>
        <dbReference type="EMBL" id="KAF1975705.1"/>
    </source>
</evidence>
<sequence length="117" mass="12841">MKLVIALSLFAAAFASPAAEPVHLVKDAAQLTCSILSGPVNCRSGPGTNYAVYRKYLKIRNCNVWDWTPTYGCYALFLAVNSRREAPRRSNWSQRTAVLGSFLCTSVMAVANMTAYN</sequence>
<protein>
    <submittedName>
        <fullName evidence="2">Uncharacterized protein</fullName>
    </submittedName>
</protein>
<feature type="signal peptide" evidence="1">
    <location>
        <begin position="1"/>
        <end position="15"/>
    </location>
</feature>
<dbReference type="EMBL" id="ML976669">
    <property type="protein sequence ID" value="KAF1975705.1"/>
    <property type="molecule type" value="Genomic_DNA"/>
</dbReference>